<keyword evidence="2" id="KW-1133">Transmembrane helix</keyword>
<gene>
    <name evidence="4" type="ORF">GGR04_003988</name>
</gene>
<keyword evidence="2" id="KW-0812">Transmembrane</keyword>
<protein>
    <submittedName>
        <fullName evidence="4">Conjugal transfer/type IV secretion protein DotA/TraY</fullName>
    </submittedName>
</protein>
<comment type="caution">
    <text evidence="4">The sequence shown here is derived from an EMBL/GenBank/DDBJ whole genome shotgun (WGS) entry which is preliminary data.</text>
</comment>
<reference evidence="4 5" key="1">
    <citation type="submission" date="2020-08" db="EMBL/GenBank/DDBJ databases">
        <title>Genomic Encyclopedia of Type Strains, Phase IV (KMG-IV): sequencing the most valuable type-strain genomes for metagenomic binning, comparative biology and taxonomic classification.</title>
        <authorList>
            <person name="Goeker M."/>
        </authorList>
    </citation>
    <scope>NUCLEOTIDE SEQUENCE [LARGE SCALE GENOMIC DNA]</scope>
    <source>
        <strain evidence="4 5">DSM 102238</strain>
    </source>
</reference>
<feature type="chain" id="PRO_5030865802" evidence="3">
    <location>
        <begin position="21"/>
        <end position="742"/>
    </location>
</feature>
<feature type="transmembrane region" description="Helical" evidence="2">
    <location>
        <begin position="479"/>
        <end position="502"/>
    </location>
</feature>
<evidence type="ECO:0000313" key="4">
    <source>
        <dbReference type="EMBL" id="MBB4000112.1"/>
    </source>
</evidence>
<feature type="transmembrane region" description="Helical" evidence="2">
    <location>
        <begin position="70"/>
        <end position="90"/>
    </location>
</feature>
<dbReference type="InterPro" id="IPR027628">
    <property type="entry name" value="DotA_TraY"/>
</dbReference>
<sequence>MNRLSAALVLLLLSASAATAAEISLVDIFRGQGDPQTNEYLNMVFGPLFPVVGEMGGQSATLVSRLIANFNVIFFAIGLLLLVYNIIVGVTETAHDGSVLGQRHSSLWSPIRMIVAAACLIPLPTGYNGAQHAIAYVVNAGTATASFFWDETVDIIVQDRLPVAAPDYASLDAQFLQAVWRMELCTAAYNEEVVKGGDLPAMTGSWSGQVPDTYQYSIPDRIAACGKISLPSAPAGFERVASAAGASYETWHSGMKDAIDATLDDFTPIAKLVAAAASKREALPEPRRLGLDMRAWRVRHRAVTNALVTTLEERAQQATKESLVKTGTEVSNEQLAANMKNGGWTQAGFYYAIVSRFSADASAVQQMMPIASPGDAIGASSNPNGSTFQAVRSQVGGWLGWNRDEDARDFLAEVLNTYNITVNWWNESVARSNIQAFTNERQAYADTAGELSSWMPSPNGVFDAFQYLDPANGYNQDPLLALMTVGRVLAVAAGATIVLLAVAAAFPLVGGGSVFIGTVLGWVLSGTAFMGVFISYILPLVPSVIWVISIGAFLLLVVEAIFAGPLWAIAHLSMDRNGGMAGPNARRGYVMLLALFLTPALMLMGFLAGMAIFRVLGTLVNGGFYYAMTAAQSLSADSNFAIMSVFGIFAALIMMTFLYLILLERSFSLAAELPSRVLRWFDNVAVDLDDGTANRARIAAAGGGATAAGGMKALGAQSNRSIDDHEKRVRPVLPRRQLKKKD</sequence>
<keyword evidence="5" id="KW-1185">Reference proteome</keyword>
<proteinExistence type="predicted"/>
<dbReference type="AlphaFoldDB" id="A0A7W6H7W4"/>
<keyword evidence="3" id="KW-0732">Signal</keyword>
<evidence type="ECO:0000256" key="2">
    <source>
        <dbReference type="SAM" id="Phobius"/>
    </source>
</evidence>
<evidence type="ECO:0000256" key="3">
    <source>
        <dbReference type="SAM" id="SignalP"/>
    </source>
</evidence>
<dbReference type="NCBIfam" id="TIGR04346">
    <property type="entry name" value="DotA_TraY"/>
    <property type="match status" value="1"/>
</dbReference>
<feature type="region of interest" description="Disordered" evidence="1">
    <location>
        <begin position="718"/>
        <end position="742"/>
    </location>
</feature>
<feature type="transmembrane region" description="Helical" evidence="2">
    <location>
        <begin position="544"/>
        <end position="569"/>
    </location>
</feature>
<feature type="transmembrane region" description="Helical" evidence="2">
    <location>
        <begin position="640"/>
        <end position="662"/>
    </location>
</feature>
<evidence type="ECO:0000313" key="5">
    <source>
        <dbReference type="Proteomes" id="UP000542776"/>
    </source>
</evidence>
<feature type="signal peptide" evidence="3">
    <location>
        <begin position="1"/>
        <end position="20"/>
    </location>
</feature>
<dbReference type="RefSeq" id="WP_183201687.1">
    <property type="nucleotide sequence ID" value="NZ_JACIEK010000015.1"/>
</dbReference>
<accession>A0A7W6H7W4</accession>
<feature type="transmembrane region" description="Helical" evidence="2">
    <location>
        <begin position="44"/>
        <end position="63"/>
    </location>
</feature>
<evidence type="ECO:0000256" key="1">
    <source>
        <dbReference type="SAM" id="MobiDB-lite"/>
    </source>
</evidence>
<organism evidence="4 5">
    <name type="scientific">Aureimonas pseudogalii</name>
    <dbReference type="NCBI Taxonomy" id="1744844"/>
    <lineage>
        <taxon>Bacteria</taxon>
        <taxon>Pseudomonadati</taxon>
        <taxon>Pseudomonadota</taxon>
        <taxon>Alphaproteobacteria</taxon>
        <taxon>Hyphomicrobiales</taxon>
        <taxon>Aurantimonadaceae</taxon>
        <taxon>Aureimonas</taxon>
    </lineage>
</organism>
<dbReference type="EMBL" id="JACIEK010000015">
    <property type="protein sequence ID" value="MBB4000112.1"/>
    <property type="molecule type" value="Genomic_DNA"/>
</dbReference>
<keyword evidence="2" id="KW-0472">Membrane</keyword>
<dbReference type="Proteomes" id="UP000542776">
    <property type="component" value="Unassembled WGS sequence"/>
</dbReference>
<feature type="transmembrane region" description="Helical" evidence="2">
    <location>
        <begin position="590"/>
        <end position="620"/>
    </location>
</feature>
<feature type="transmembrane region" description="Helical" evidence="2">
    <location>
        <begin position="514"/>
        <end position="538"/>
    </location>
</feature>
<name>A0A7W6H7W4_9HYPH</name>